<dbReference type="GO" id="GO:0005031">
    <property type="term" value="F:tumor necrosis factor receptor activity"/>
    <property type="evidence" value="ECO:0007669"/>
    <property type="project" value="TreeGrafter"/>
</dbReference>
<keyword evidence="11" id="KW-0325">Glycoprotein</keyword>
<dbReference type="RefSeq" id="XP_030882164.1">
    <property type="nucleotide sequence ID" value="XM_031026304.1"/>
</dbReference>
<proteinExistence type="predicted"/>
<dbReference type="InterPro" id="IPR034040">
    <property type="entry name" value="TNFRSF11A_N"/>
</dbReference>
<comment type="subunit">
    <text evidence="15">Monomer and homodimer. Interacts with TRAF1, TRAF2, TRAF3, TRAF5 and TRAF6. Interacts with TRAF6 and MAP3K8; the interaction is required for ERK activation.</text>
</comment>
<dbReference type="PROSITE" id="PS00652">
    <property type="entry name" value="TNFR_NGFR_1"/>
    <property type="match status" value="1"/>
</dbReference>
<dbReference type="GO" id="GO:0019955">
    <property type="term" value="F:cytokine binding"/>
    <property type="evidence" value="ECO:0007669"/>
    <property type="project" value="TreeGrafter"/>
</dbReference>
<dbReference type="GO" id="GO:0006952">
    <property type="term" value="P:defense response"/>
    <property type="evidence" value="ECO:0007669"/>
    <property type="project" value="UniProtKB-ARBA"/>
</dbReference>
<comment type="caution">
    <text evidence="16">Lacks conserved residue(s) required for the propagation of feature annotation.</text>
</comment>
<dbReference type="InterPro" id="IPR041648">
    <property type="entry name" value="RANK_CRD_2"/>
</dbReference>
<dbReference type="PROSITE" id="PS50050">
    <property type="entry name" value="TNFR_NGFR_2"/>
    <property type="match status" value="1"/>
</dbReference>
<evidence type="ECO:0000256" key="3">
    <source>
        <dbReference type="ARBA" id="ARBA00022692"/>
    </source>
</evidence>
<dbReference type="GO" id="GO:0010468">
    <property type="term" value="P:regulation of gene expression"/>
    <property type="evidence" value="ECO:0007669"/>
    <property type="project" value="UniProtKB-ARBA"/>
</dbReference>
<keyword evidence="5" id="KW-0677">Repeat</keyword>
<evidence type="ECO:0000256" key="11">
    <source>
        <dbReference type="ARBA" id="ARBA00023180"/>
    </source>
</evidence>
<organism evidence="19 20">
    <name type="scientific">Leptonychotes weddellii</name>
    <name type="common">Weddell seal</name>
    <name type="synonym">Otaria weddellii</name>
    <dbReference type="NCBI Taxonomy" id="9713"/>
    <lineage>
        <taxon>Eukaryota</taxon>
        <taxon>Metazoa</taxon>
        <taxon>Chordata</taxon>
        <taxon>Craniata</taxon>
        <taxon>Vertebrata</taxon>
        <taxon>Euteleostomi</taxon>
        <taxon>Mammalia</taxon>
        <taxon>Eutheria</taxon>
        <taxon>Laurasiatheria</taxon>
        <taxon>Carnivora</taxon>
        <taxon>Caniformia</taxon>
        <taxon>Pinnipedia</taxon>
        <taxon>Phocidae</taxon>
        <taxon>Monachinae</taxon>
        <taxon>Lobodontini</taxon>
        <taxon>Leptonychotes</taxon>
    </lineage>
</organism>
<keyword evidence="3" id="KW-0812">Transmembrane</keyword>
<evidence type="ECO:0000256" key="7">
    <source>
        <dbReference type="ARBA" id="ARBA00022989"/>
    </source>
</evidence>
<keyword evidence="4" id="KW-0732">Signal</keyword>
<evidence type="ECO:0000256" key="2">
    <source>
        <dbReference type="ARBA" id="ARBA00015766"/>
    </source>
</evidence>
<dbReference type="KEGG" id="lww:102725679"/>
<dbReference type="GO" id="GO:0023035">
    <property type="term" value="P:CD40 signaling pathway"/>
    <property type="evidence" value="ECO:0007669"/>
    <property type="project" value="UniProtKB-ARBA"/>
</dbReference>
<dbReference type="GO" id="GO:0045780">
    <property type="term" value="P:positive regulation of bone resorption"/>
    <property type="evidence" value="ECO:0007669"/>
    <property type="project" value="TreeGrafter"/>
</dbReference>
<comment type="subcellular location">
    <subcellularLocation>
        <location evidence="1">Membrane</location>
        <topology evidence="1">Single-pass type I membrane protein</topology>
    </subcellularLocation>
</comment>
<evidence type="ECO:0000313" key="19">
    <source>
        <dbReference type="Proteomes" id="UP000245341"/>
    </source>
</evidence>
<evidence type="ECO:0000256" key="14">
    <source>
        <dbReference type="ARBA" id="ARBA00045871"/>
    </source>
</evidence>
<dbReference type="InterPro" id="IPR053075">
    <property type="entry name" value="TNFRSF11A"/>
</dbReference>
<dbReference type="GO" id="GO:0070555">
    <property type="term" value="P:response to interleukin-1"/>
    <property type="evidence" value="ECO:0007669"/>
    <property type="project" value="TreeGrafter"/>
</dbReference>
<keyword evidence="9 16" id="KW-1015">Disulfide bond</keyword>
<evidence type="ECO:0000256" key="12">
    <source>
        <dbReference type="ARBA" id="ARBA00031089"/>
    </source>
</evidence>
<dbReference type="SUPFAM" id="SSF57586">
    <property type="entry name" value="TNF receptor-like"/>
    <property type="match status" value="2"/>
</dbReference>
<dbReference type="GO" id="GO:0009897">
    <property type="term" value="C:external side of plasma membrane"/>
    <property type="evidence" value="ECO:0007669"/>
    <property type="project" value="TreeGrafter"/>
</dbReference>
<evidence type="ECO:0000256" key="4">
    <source>
        <dbReference type="ARBA" id="ARBA00022729"/>
    </source>
</evidence>
<dbReference type="InterPro" id="IPR001368">
    <property type="entry name" value="TNFR/NGFR_Cys_rich_reg"/>
</dbReference>
<accession>A0A7F8QLT1</accession>
<dbReference type="Pfam" id="PF18278">
    <property type="entry name" value="RANK_CRD_2"/>
    <property type="match status" value="1"/>
</dbReference>
<evidence type="ECO:0000256" key="9">
    <source>
        <dbReference type="ARBA" id="ARBA00023157"/>
    </source>
</evidence>
<dbReference type="OrthoDB" id="9889060at2759"/>
<feature type="repeat" description="TNFR-Cys" evidence="16">
    <location>
        <begin position="159"/>
        <end position="194"/>
    </location>
</feature>
<dbReference type="GO" id="GO:0045935">
    <property type="term" value="P:positive regulation of nucleobase-containing compound metabolic process"/>
    <property type="evidence" value="ECO:0007669"/>
    <property type="project" value="UniProtKB-ARBA"/>
</dbReference>
<comment type="function">
    <text evidence="14">Receptor for TNFSF5/CD40LG. Transduces TRAF6- and MAP3K8-mediated signals that activate ERK in macrophages and B cells, leading to induction of immunoglobulin secretion.</text>
</comment>
<evidence type="ECO:0000256" key="5">
    <source>
        <dbReference type="ARBA" id="ARBA00022737"/>
    </source>
</evidence>
<dbReference type="Gene3D" id="2.10.50.10">
    <property type="entry name" value="Tumor Necrosis Factor Receptor, subunit A, domain 2"/>
    <property type="match status" value="2"/>
</dbReference>
<dbReference type="GO" id="GO:0006874">
    <property type="term" value="P:intracellular calcium ion homeostasis"/>
    <property type="evidence" value="ECO:0007669"/>
    <property type="project" value="UniProtKB-ARBA"/>
</dbReference>
<keyword evidence="10 20" id="KW-0675">Receptor</keyword>
<dbReference type="GO" id="GO:0048535">
    <property type="term" value="P:lymph node development"/>
    <property type="evidence" value="ECO:0007669"/>
    <property type="project" value="TreeGrafter"/>
</dbReference>
<evidence type="ECO:0000256" key="17">
    <source>
        <dbReference type="SAM" id="MobiDB-lite"/>
    </source>
</evidence>
<dbReference type="GeneID" id="102725679"/>
<keyword evidence="8" id="KW-0472">Membrane</keyword>
<keyword evidence="19" id="KW-1185">Reference proteome</keyword>
<dbReference type="CTD" id="8792"/>
<name>A0A7F8QLT1_LEPWE</name>
<protein>
    <recommendedName>
        <fullName evidence="2">Tumor necrosis factor receptor superfamily member 5</fullName>
    </recommendedName>
    <alternativeName>
        <fullName evidence="12">B-cell surface antigen CD40</fullName>
    </alternativeName>
    <alternativeName>
        <fullName evidence="13">CD40L receptor</fullName>
    </alternativeName>
</protein>
<evidence type="ECO:0000313" key="20">
    <source>
        <dbReference type="RefSeq" id="XP_030882164.1"/>
    </source>
</evidence>
<dbReference type="GO" id="GO:0001503">
    <property type="term" value="P:ossification"/>
    <property type="evidence" value="ECO:0007669"/>
    <property type="project" value="TreeGrafter"/>
</dbReference>
<evidence type="ECO:0000256" key="15">
    <source>
        <dbReference type="ARBA" id="ARBA00061831"/>
    </source>
</evidence>
<feature type="region of interest" description="Disordered" evidence="17">
    <location>
        <begin position="17"/>
        <end position="89"/>
    </location>
</feature>
<feature type="disulfide bond" evidence="16">
    <location>
        <begin position="176"/>
        <end position="194"/>
    </location>
</feature>
<dbReference type="CDD" id="cd13411">
    <property type="entry name" value="TNFRSF11A"/>
    <property type="match status" value="1"/>
</dbReference>
<feature type="disulfide bond" evidence="16">
    <location>
        <begin position="173"/>
        <end position="186"/>
    </location>
</feature>
<dbReference type="AlphaFoldDB" id="A0A7F8QLT1"/>
<dbReference type="FunFam" id="2.10.50.10:FF:000041">
    <property type="entry name" value="Tumor necrosis factor receptor superfamily member 5"/>
    <property type="match status" value="1"/>
</dbReference>
<evidence type="ECO:0000256" key="6">
    <source>
        <dbReference type="ARBA" id="ARBA00022859"/>
    </source>
</evidence>
<dbReference type="GO" id="GO:0072674">
    <property type="term" value="P:multinuclear osteoclast differentiation"/>
    <property type="evidence" value="ECO:0007669"/>
    <property type="project" value="TreeGrafter"/>
</dbReference>
<dbReference type="Pfam" id="PF00020">
    <property type="entry name" value="TNFR_c6"/>
    <property type="match status" value="1"/>
</dbReference>
<dbReference type="GO" id="GO:0051094">
    <property type="term" value="P:positive regulation of developmental process"/>
    <property type="evidence" value="ECO:0007669"/>
    <property type="project" value="UniProtKB-ARBA"/>
</dbReference>
<gene>
    <name evidence="20" type="primary">TNFRSF11A</name>
</gene>
<feature type="domain" description="TNFR-Cys" evidence="18">
    <location>
        <begin position="159"/>
        <end position="194"/>
    </location>
</feature>
<evidence type="ECO:0000256" key="1">
    <source>
        <dbReference type="ARBA" id="ARBA00004479"/>
    </source>
</evidence>
<dbReference type="GO" id="GO:0010557">
    <property type="term" value="P:positive regulation of macromolecule biosynthetic process"/>
    <property type="evidence" value="ECO:0007669"/>
    <property type="project" value="UniProtKB-ARBA"/>
</dbReference>
<reference evidence="20" key="1">
    <citation type="submission" date="2025-08" db="UniProtKB">
        <authorList>
            <consortium name="RefSeq"/>
        </authorList>
    </citation>
    <scope>IDENTIFICATION</scope>
    <source>
        <tissue evidence="20">Liver</tissue>
    </source>
</reference>
<evidence type="ECO:0000256" key="16">
    <source>
        <dbReference type="PROSITE-ProRule" id="PRU00206"/>
    </source>
</evidence>
<evidence type="ECO:0000259" key="18">
    <source>
        <dbReference type="PROSITE" id="PS50050"/>
    </source>
</evidence>
<evidence type="ECO:0000256" key="10">
    <source>
        <dbReference type="ARBA" id="ARBA00023170"/>
    </source>
</evidence>
<dbReference type="GO" id="GO:0060749">
    <property type="term" value="P:mammary gland alveolus development"/>
    <property type="evidence" value="ECO:0007669"/>
    <property type="project" value="TreeGrafter"/>
</dbReference>
<evidence type="ECO:0000256" key="13">
    <source>
        <dbReference type="ARBA" id="ARBA00032719"/>
    </source>
</evidence>
<feature type="compositionally biased region" description="Polar residues" evidence="17">
    <location>
        <begin position="33"/>
        <end position="43"/>
    </location>
</feature>
<dbReference type="PANTHER" id="PTHR47134:SF1">
    <property type="entry name" value="TUMOR NECROSIS FACTOR RECEPTOR SUPERFAMILY MEMBER 11A"/>
    <property type="match status" value="1"/>
</dbReference>
<dbReference type="PANTHER" id="PTHR47134">
    <property type="entry name" value="TUMOR NECROSIS FACTOR RECEPTOR SUPERFAMILY MEMBER 11A"/>
    <property type="match status" value="1"/>
</dbReference>
<keyword evidence="7" id="KW-1133">Transmembrane helix</keyword>
<dbReference type="SMART" id="SM00208">
    <property type="entry name" value="TNFR"/>
    <property type="match status" value="4"/>
</dbReference>
<sequence length="364" mass="39613">MAFKGCTWQGIQAEGDWHTGAPVHKGDLAQANWKPSPSRQDSGTWKLGGRYCDSESSLEPVPGSGAWDRSETSTRQPPQVWGAAESSSTRVQPGAASLQVEGNSHPAVKAWRASNSQYPVSTGSVGPTWSKDNLPDTAGSRNTFDLLIDLSVTFQITPPCTRERHYEHFGRCCNKCEPGKYMSSKCTTTSESVCLPCGPDEYLDTWNEEDKCLLHKVCDTGKALVAVEPGNRTAPRRCACTAGYHWSADCDCCRRNTECAPGFGAQHPVQLNKDTICKPCLVGYFSDAFSSTEKCKPWTNCSILGEAEVHHGTDKSDVVCSSSLSSAKPPRGVHLSLFIKTILAVVNFISILTPDMLLLENFLL</sequence>
<dbReference type="Proteomes" id="UP000245341">
    <property type="component" value="Unplaced"/>
</dbReference>
<evidence type="ECO:0000256" key="8">
    <source>
        <dbReference type="ARBA" id="ARBA00023136"/>
    </source>
</evidence>
<keyword evidence="6" id="KW-0391">Immunity</keyword>